<dbReference type="Proteomes" id="UP001344632">
    <property type="component" value="Unassembled WGS sequence"/>
</dbReference>
<gene>
    <name evidence="7" type="ORF">P4H66_12645</name>
</gene>
<comment type="caution">
    <text evidence="7">The sequence shown here is derived from an EMBL/GenBank/DDBJ whole genome shotgun (WGS) entry which is preliminary data.</text>
</comment>
<feature type="transmembrane region" description="Helical" evidence="5">
    <location>
        <begin position="281"/>
        <end position="300"/>
    </location>
</feature>
<evidence type="ECO:0000259" key="6">
    <source>
        <dbReference type="Pfam" id="PF12698"/>
    </source>
</evidence>
<dbReference type="Gene3D" id="3.40.1710.10">
    <property type="entry name" value="abc type-2 transporter like domain"/>
    <property type="match status" value="1"/>
</dbReference>
<dbReference type="EMBL" id="JARLKZ010000008">
    <property type="protein sequence ID" value="MEC0240696.1"/>
    <property type="molecule type" value="Genomic_DNA"/>
</dbReference>
<feature type="domain" description="ABC-2 type transporter transmembrane" evidence="6">
    <location>
        <begin position="15"/>
        <end position="389"/>
    </location>
</feature>
<evidence type="ECO:0000256" key="5">
    <source>
        <dbReference type="SAM" id="Phobius"/>
    </source>
</evidence>
<feature type="transmembrane region" description="Helical" evidence="5">
    <location>
        <begin position="12"/>
        <end position="31"/>
    </location>
</feature>
<dbReference type="PANTHER" id="PTHR43077">
    <property type="entry name" value="TRANSPORT PERMEASE YVFS-RELATED"/>
    <property type="match status" value="1"/>
</dbReference>
<evidence type="ECO:0000313" key="8">
    <source>
        <dbReference type="Proteomes" id="UP001344632"/>
    </source>
</evidence>
<evidence type="ECO:0000256" key="4">
    <source>
        <dbReference type="ARBA" id="ARBA00023136"/>
    </source>
</evidence>
<accession>A0ABU6GLR4</accession>
<dbReference type="PANTHER" id="PTHR43077:SF10">
    <property type="entry name" value="TRANSPORT PERMEASE PROTEIN"/>
    <property type="match status" value="1"/>
</dbReference>
<comment type="subcellular location">
    <subcellularLocation>
        <location evidence="1">Membrane</location>
        <topology evidence="1">Multi-pass membrane protein</topology>
    </subcellularLocation>
</comment>
<dbReference type="RefSeq" id="WP_326088469.1">
    <property type="nucleotide sequence ID" value="NZ_JARLKZ010000008.1"/>
</dbReference>
<sequence length="425" mass="46134">MKKLLKVKFAWFPVWSTAVLMLCMICVYLPVFSGSTQKLTDFPLIVVNEDQGISSMNLGQKMMDNLVEKQNGHSFKWTIELSKEKALEEIKNNKAYGALVIPSNYSASLAQLQKTLMTGQAGGKAVNLEVLLNEGGGQMATSVASNALATVATSASTGISNEIKASMMKQGIRVSPQATSLLDAPVQATTANVLGLPANVNKGMTPFMIVLISSISGLMGANMIHGYLGKIAEGMARKGHPLSSAKLLLTELLMGIILAVLVTSALLTFVFGVFGSAHTSSIWRIYLFMLLCCLTMYFLFKMISLFLGKWGMLAMFPINILGIFASGGAIPLTTLPEFHRVFSSFLPTRYMVDGMRALFYYHGHMQAGLGTALKFIVTYLIMFLFVCAAMVIMAHHKDKKGKSKQQGEPQQADIHGQEMGLLAAE</sequence>
<feature type="transmembrane region" description="Helical" evidence="5">
    <location>
        <begin position="375"/>
        <end position="394"/>
    </location>
</feature>
<evidence type="ECO:0000256" key="1">
    <source>
        <dbReference type="ARBA" id="ARBA00004141"/>
    </source>
</evidence>
<reference evidence="7 8" key="1">
    <citation type="submission" date="2023-03" db="EMBL/GenBank/DDBJ databases">
        <title>Bacillus Genome Sequencing.</title>
        <authorList>
            <person name="Dunlap C."/>
        </authorList>
    </citation>
    <scope>NUCLEOTIDE SEQUENCE [LARGE SCALE GENOMIC DNA]</scope>
    <source>
        <strain evidence="7 8">BD-525</strain>
    </source>
</reference>
<feature type="transmembrane region" description="Helical" evidence="5">
    <location>
        <begin position="207"/>
        <end position="228"/>
    </location>
</feature>
<evidence type="ECO:0000313" key="7">
    <source>
        <dbReference type="EMBL" id="MEC0240696.1"/>
    </source>
</evidence>
<keyword evidence="8" id="KW-1185">Reference proteome</keyword>
<evidence type="ECO:0000256" key="3">
    <source>
        <dbReference type="ARBA" id="ARBA00022989"/>
    </source>
</evidence>
<dbReference type="InterPro" id="IPR013525">
    <property type="entry name" value="ABC2_TM"/>
</dbReference>
<organism evidence="7 8">
    <name type="scientific">Paenibacillus dokdonensis</name>
    <dbReference type="NCBI Taxonomy" id="2567944"/>
    <lineage>
        <taxon>Bacteria</taxon>
        <taxon>Bacillati</taxon>
        <taxon>Bacillota</taxon>
        <taxon>Bacilli</taxon>
        <taxon>Bacillales</taxon>
        <taxon>Paenibacillaceae</taxon>
        <taxon>Paenibacillus</taxon>
    </lineage>
</organism>
<proteinExistence type="predicted"/>
<dbReference type="Pfam" id="PF12698">
    <property type="entry name" value="ABC2_membrane_3"/>
    <property type="match status" value="1"/>
</dbReference>
<name>A0ABU6GLR4_9BACL</name>
<keyword evidence="3 5" id="KW-1133">Transmembrane helix</keyword>
<feature type="transmembrane region" description="Helical" evidence="5">
    <location>
        <begin position="248"/>
        <end position="275"/>
    </location>
</feature>
<keyword evidence="2 5" id="KW-0812">Transmembrane</keyword>
<evidence type="ECO:0000256" key="2">
    <source>
        <dbReference type="ARBA" id="ARBA00022692"/>
    </source>
</evidence>
<protein>
    <submittedName>
        <fullName evidence="7">ABC transporter permease</fullName>
    </submittedName>
</protein>
<dbReference type="InterPro" id="IPR051328">
    <property type="entry name" value="T7SS_ABC-Transporter"/>
</dbReference>
<keyword evidence="4 5" id="KW-0472">Membrane</keyword>
<feature type="transmembrane region" description="Helical" evidence="5">
    <location>
        <begin position="312"/>
        <end position="332"/>
    </location>
</feature>